<comment type="caution">
    <text evidence="9">The sequence shown here is derived from an EMBL/GenBank/DDBJ whole genome shotgun (WGS) entry which is preliminary data.</text>
</comment>
<keyword evidence="6 8" id="KW-1133">Transmembrane helix</keyword>
<evidence type="ECO:0000313" key="9">
    <source>
        <dbReference type="EMBL" id="TQL85401.1"/>
    </source>
</evidence>
<evidence type="ECO:0000256" key="4">
    <source>
        <dbReference type="ARBA" id="ARBA00022475"/>
    </source>
</evidence>
<keyword evidence="10" id="KW-1185">Reference proteome</keyword>
<accession>A0A543BKQ5</accession>
<dbReference type="EMBL" id="VFOX01000001">
    <property type="protein sequence ID" value="TQL85401.1"/>
    <property type="molecule type" value="Genomic_DNA"/>
</dbReference>
<evidence type="ECO:0000256" key="1">
    <source>
        <dbReference type="ARBA" id="ARBA00004651"/>
    </source>
</evidence>
<comment type="subcellular location">
    <subcellularLocation>
        <location evidence="1">Cell membrane</location>
        <topology evidence="1">Multi-pass membrane protein</topology>
    </subcellularLocation>
</comment>
<feature type="transmembrane region" description="Helical" evidence="8">
    <location>
        <begin position="201"/>
        <end position="224"/>
    </location>
</feature>
<feature type="transmembrane region" description="Helical" evidence="8">
    <location>
        <begin position="236"/>
        <end position="254"/>
    </location>
</feature>
<dbReference type="AlphaFoldDB" id="A0A543BKQ5"/>
<name>A0A543BKQ5_9MICO</name>
<dbReference type="InterPro" id="IPR038770">
    <property type="entry name" value="Na+/solute_symporter_sf"/>
</dbReference>
<dbReference type="GO" id="GO:0015297">
    <property type="term" value="F:antiporter activity"/>
    <property type="evidence" value="ECO:0007669"/>
    <property type="project" value="InterPro"/>
</dbReference>
<keyword evidence="4" id="KW-1003">Cell membrane</keyword>
<gene>
    <name evidence="9" type="ORF">FB560_1009</name>
</gene>
<feature type="transmembrane region" description="Helical" evidence="8">
    <location>
        <begin position="42"/>
        <end position="60"/>
    </location>
</feature>
<reference evidence="9 10" key="1">
    <citation type="submission" date="2019-06" db="EMBL/GenBank/DDBJ databases">
        <title>Sequencing the genomes of 1000 actinobacteria strains.</title>
        <authorList>
            <person name="Klenk H.-P."/>
        </authorList>
    </citation>
    <scope>NUCLEOTIDE SEQUENCE [LARGE SCALE GENOMIC DNA]</scope>
    <source>
        <strain evidence="9 10">DSM 20169</strain>
    </source>
</reference>
<evidence type="ECO:0000256" key="6">
    <source>
        <dbReference type="ARBA" id="ARBA00022989"/>
    </source>
</evidence>
<evidence type="ECO:0000256" key="2">
    <source>
        <dbReference type="ARBA" id="ARBA00010110"/>
    </source>
</evidence>
<keyword evidence="7 8" id="KW-0472">Membrane</keyword>
<protein>
    <submittedName>
        <fullName evidence="9">ACR3 family arsenite efflux pump ArsB</fullName>
    </submittedName>
</protein>
<evidence type="ECO:0000256" key="3">
    <source>
        <dbReference type="ARBA" id="ARBA00022448"/>
    </source>
</evidence>
<evidence type="ECO:0000256" key="5">
    <source>
        <dbReference type="ARBA" id="ARBA00022692"/>
    </source>
</evidence>
<dbReference type="InterPro" id="IPR004706">
    <property type="entry name" value="Arsenical-R_Acr3"/>
</dbReference>
<comment type="similarity">
    <text evidence="2">Belongs to the arsenical resistance-3 (ACR3) (TC 2.A.59) family.</text>
</comment>
<keyword evidence="3" id="KW-0813">Transport</keyword>
<sequence length="322" mass="33864">MMTETTRTSWMERHQVALFLAAILCGVGVGLAVPGSDALEYAIEPVLGVLLFVTFLSVPFRRIGGSLRDARFLGALGLLNFVVVPIVVFALSRFVADESALLIGVLLVLLTPCVDYVIVFTGLAGGSATKLLAAAPLLMLAQILLLPLYLLLFIGPDAAALIDGAPFVRAFVVLILLPLAAAALVQVLARRYSLVRTIESGLLAATVPLMSATLLIVVASQVRAVGAQLGALTRVAPIYLAFAVILVVLGILVARIARLDAASSRALTFSGVTRNSLVVLPLALALPSALALAPLVVVTQTLVELIVMVMLVRVLPRLIPQR</sequence>
<feature type="transmembrane region" description="Helical" evidence="8">
    <location>
        <begin position="101"/>
        <end position="124"/>
    </location>
</feature>
<dbReference type="Gene3D" id="1.20.1530.20">
    <property type="match status" value="1"/>
</dbReference>
<organism evidence="9 10">
    <name type="scientific">Microbacterium saperdae</name>
    <dbReference type="NCBI Taxonomy" id="69368"/>
    <lineage>
        <taxon>Bacteria</taxon>
        <taxon>Bacillati</taxon>
        <taxon>Actinomycetota</taxon>
        <taxon>Actinomycetes</taxon>
        <taxon>Micrococcales</taxon>
        <taxon>Microbacteriaceae</taxon>
        <taxon>Microbacterium</taxon>
    </lineage>
</organism>
<dbReference type="GO" id="GO:0015104">
    <property type="term" value="F:antimonite transmembrane transporter activity"/>
    <property type="evidence" value="ECO:0007669"/>
    <property type="project" value="TreeGrafter"/>
</dbReference>
<feature type="transmembrane region" description="Helical" evidence="8">
    <location>
        <begin position="72"/>
        <end position="95"/>
    </location>
</feature>
<dbReference type="GO" id="GO:0015105">
    <property type="term" value="F:arsenite transmembrane transporter activity"/>
    <property type="evidence" value="ECO:0007669"/>
    <property type="project" value="TreeGrafter"/>
</dbReference>
<dbReference type="PANTHER" id="PTHR43057">
    <property type="entry name" value="ARSENITE EFFLUX TRANSPORTER"/>
    <property type="match status" value="1"/>
</dbReference>
<dbReference type="InterPro" id="IPR002657">
    <property type="entry name" value="BilAc:Na_symport/Acr3"/>
</dbReference>
<proteinExistence type="inferred from homology"/>
<evidence type="ECO:0000313" key="10">
    <source>
        <dbReference type="Proteomes" id="UP000317209"/>
    </source>
</evidence>
<dbReference type="GO" id="GO:0005886">
    <property type="term" value="C:plasma membrane"/>
    <property type="evidence" value="ECO:0007669"/>
    <property type="project" value="UniProtKB-SubCell"/>
</dbReference>
<feature type="transmembrane region" description="Helical" evidence="8">
    <location>
        <begin position="131"/>
        <end position="155"/>
    </location>
</feature>
<dbReference type="Pfam" id="PF01758">
    <property type="entry name" value="SBF"/>
    <property type="match status" value="1"/>
</dbReference>
<feature type="transmembrane region" description="Helical" evidence="8">
    <location>
        <begin position="167"/>
        <end position="189"/>
    </location>
</feature>
<evidence type="ECO:0000256" key="8">
    <source>
        <dbReference type="SAM" id="Phobius"/>
    </source>
</evidence>
<keyword evidence="5 8" id="KW-0812">Transmembrane</keyword>
<evidence type="ECO:0000256" key="7">
    <source>
        <dbReference type="ARBA" id="ARBA00023136"/>
    </source>
</evidence>
<dbReference type="Proteomes" id="UP000317209">
    <property type="component" value="Unassembled WGS sequence"/>
</dbReference>
<dbReference type="PANTHER" id="PTHR43057:SF1">
    <property type="entry name" value="ARSENICAL-RESISTANCE PROTEIN 3"/>
    <property type="match status" value="1"/>
</dbReference>